<accession>A0A0M0JCV3</accession>
<evidence type="ECO:0000313" key="2">
    <source>
        <dbReference type="Proteomes" id="UP000037460"/>
    </source>
</evidence>
<gene>
    <name evidence="1" type="ORF">Ctob_009441</name>
</gene>
<evidence type="ECO:0000313" key="1">
    <source>
        <dbReference type="EMBL" id="KOO24187.1"/>
    </source>
</evidence>
<keyword evidence="2" id="KW-1185">Reference proteome</keyword>
<proteinExistence type="predicted"/>
<name>A0A0M0JCV3_9EUKA</name>
<organism evidence="1 2">
    <name type="scientific">Chrysochromulina tobinii</name>
    <dbReference type="NCBI Taxonomy" id="1460289"/>
    <lineage>
        <taxon>Eukaryota</taxon>
        <taxon>Haptista</taxon>
        <taxon>Haptophyta</taxon>
        <taxon>Prymnesiophyceae</taxon>
        <taxon>Prymnesiales</taxon>
        <taxon>Chrysochromulinaceae</taxon>
        <taxon>Chrysochromulina</taxon>
    </lineage>
</organism>
<comment type="caution">
    <text evidence="1">The sequence shown here is derived from an EMBL/GenBank/DDBJ whole genome shotgun (WGS) entry which is preliminary data.</text>
</comment>
<protein>
    <submittedName>
        <fullName evidence="1">Uncharacterized protein</fullName>
    </submittedName>
</protein>
<dbReference type="Proteomes" id="UP000037460">
    <property type="component" value="Unassembled WGS sequence"/>
</dbReference>
<dbReference type="AlphaFoldDB" id="A0A0M0JCV3"/>
<sequence length="333" mass="35397">MILAKPLVEPPPNPLASGARVTVHGLQSKPELNGERAIVLEFDKTTGRYTTMLLSGKEVALKPANVQPDLVGEAGVGAGSGAIESGRGHAAAPLTATTPGLKGAAQLNGQAGHIVNWNVDGRRRYGVRLEGSGKLVSCPMRSVVPLDKPWLAYPHDFECSSTEIVATLQSELRAQGSSLTVLDWTPLAAAVSDVVYLLHVAHEISLIDFVHSTMQAIADDDDADGDMQSKKRAVLADYRAAQDVLIFVLSDAQTAPFFLAHREFISPGATIHSNAEIAAVPWLAIGKGLTIVPQPWEQTCKKEYVVRLHSLVEHAAAPGGVAIFERADETLSG</sequence>
<reference evidence="2" key="1">
    <citation type="journal article" date="2015" name="PLoS Genet.">
        <title>Genome Sequence and Transcriptome Analyses of Chrysochromulina tobin: Metabolic Tools for Enhanced Algal Fitness in the Prominent Order Prymnesiales (Haptophyceae).</title>
        <authorList>
            <person name="Hovde B.T."/>
            <person name="Deodato C.R."/>
            <person name="Hunsperger H.M."/>
            <person name="Ryken S.A."/>
            <person name="Yost W."/>
            <person name="Jha R.K."/>
            <person name="Patterson J."/>
            <person name="Monnat R.J. Jr."/>
            <person name="Barlow S.B."/>
            <person name="Starkenburg S.R."/>
            <person name="Cattolico R.A."/>
        </authorList>
    </citation>
    <scope>NUCLEOTIDE SEQUENCE</scope>
    <source>
        <strain evidence="2">CCMP291</strain>
    </source>
</reference>
<dbReference type="EMBL" id="JWZX01003117">
    <property type="protein sequence ID" value="KOO24187.1"/>
    <property type="molecule type" value="Genomic_DNA"/>
</dbReference>